<sequence>MADHLALSVGNVNQVPLNRKSVPLPTKPHVQNDITGTSQPPYPPIIPPTDELPMGDIRDEVQTRVHIGREQEIQRQVDQILPRIGLSARTEIELLKKLLTQRRHMCRANLIQLMTLHTNL</sequence>
<accession>A0AAV3PKI1</accession>
<dbReference type="Proteomes" id="UP001454036">
    <property type="component" value="Unassembled WGS sequence"/>
</dbReference>
<dbReference type="AlphaFoldDB" id="A0AAV3PKI1"/>
<reference evidence="2 3" key="1">
    <citation type="submission" date="2024-01" db="EMBL/GenBank/DDBJ databases">
        <title>The complete chloroplast genome sequence of Lithospermum erythrorhizon: insights into the phylogenetic relationship among Boraginaceae species and the maternal lineages of purple gromwells.</title>
        <authorList>
            <person name="Okada T."/>
            <person name="Watanabe K."/>
        </authorList>
    </citation>
    <scope>NUCLEOTIDE SEQUENCE [LARGE SCALE GENOMIC DNA]</scope>
</reference>
<organism evidence="2 3">
    <name type="scientific">Lithospermum erythrorhizon</name>
    <name type="common">Purple gromwell</name>
    <name type="synonym">Lithospermum officinale var. erythrorhizon</name>
    <dbReference type="NCBI Taxonomy" id="34254"/>
    <lineage>
        <taxon>Eukaryota</taxon>
        <taxon>Viridiplantae</taxon>
        <taxon>Streptophyta</taxon>
        <taxon>Embryophyta</taxon>
        <taxon>Tracheophyta</taxon>
        <taxon>Spermatophyta</taxon>
        <taxon>Magnoliopsida</taxon>
        <taxon>eudicotyledons</taxon>
        <taxon>Gunneridae</taxon>
        <taxon>Pentapetalae</taxon>
        <taxon>asterids</taxon>
        <taxon>lamiids</taxon>
        <taxon>Boraginales</taxon>
        <taxon>Boraginaceae</taxon>
        <taxon>Boraginoideae</taxon>
        <taxon>Lithospermeae</taxon>
        <taxon>Lithospermum</taxon>
    </lineage>
</organism>
<evidence type="ECO:0000313" key="3">
    <source>
        <dbReference type="Proteomes" id="UP001454036"/>
    </source>
</evidence>
<evidence type="ECO:0000313" key="2">
    <source>
        <dbReference type="EMBL" id="GAA0152185.1"/>
    </source>
</evidence>
<protein>
    <submittedName>
        <fullName evidence="2">Uncharacterized protein</fullName>
    </submittedName>
</protein>
<evidence type="ECO:0000256" key="1">
    <source>
        <dbReference type="SAM" id="MobiDB-lite"/>
    </source>
</evidence>
<comment type="caution">
    <text evidence="2">The sequence shown here is derived from an EMBL/GenBank/DDBJ whole genome shotgun (WGS) entry which is preliminary data.</text>
</comment>
<dbReference type="EMBL" id="BAABME010017998">
    <property type="protein sequence ID" value="GAA0152185.1"/>
    <property type="molecule type" value="Genomic_DNA"/>
</dbReference>
<gene>
    <name evidence="2" type="ORF">LIER_37441</name>
</gene>
<feature type="region of interest" description="Disordered" evidence="1">
    <location>
        <begin position="18"/>
        <end position="54"/>
    </location>
</feature>
<name>A0AAV3PKI1_LITER</name>
<keyword evidence="3" id="KW-1185">Reference proteome</keyword>
<proteinExistence type="predicted"/>